<feature type="domain" description="RRM" evidence="4">
    <location>
        <begin position="168"/>
        <end position="245"/>
    </location>
</feature>
<keyword evidence="1 2" id="KW-0694">RNA-binding</keyword>
<dbReference type="InterPro" id="IPR000504">
    <property type="entry name" value="RRM_dom"/>
</dbReference>
<dbReference type="GO" id="GO:0003729">
    <property type="term" value="F:mRNA binding"/>
    <property type="evidence" value="ECO:0007669"/>
    <property type="project" value="TreeGrafter"/>
</dbReference>
<dbReference type="Pfam" id="PF00076">
    <property type="entry name" value="RRM_1"/>
    <property type="match status" value="1"/>
</dbReference>
<evidence type="ECO:0000313" key="6">
    <source>
        <dbReference type="Proteomes" id="UP000237631"/>
    </source>
</evidence>
<keyword evidence="6" id="KW-1185">Reference proteome</keyword>
<dbReference type="Proteomes" id="UP000237631">
    <property type="component" value="Unassembled WGS sequence"/>
</dbReference>
<dbReference type="PANTHER" id="PTHR19965:SF82">
    <property type="entry name" value="THO COMPLEX SUBUNIT 4"/>
    <property type="match status" value="1"/>
</dbReference>
<feature type="compositionally biased region" description="Basic and acidic residues" evidence="3">
    <location>
        <begin position="90"/>
        <end position="105"/>
    </location>
</feature>
<dbReference type="EMBL" id="PNEN01001787">
    <property type="protein sequence ID" value="PPJ50371.1"/>
    <property type="molecule type" value="Genomic_DNA"/>
</dbReference>
<protein>
    <recommendedName>
        <fullName evidence="4">RRM domain-containing protein</fullName>
    </recommendedName>
</protein>
<evidence type="ECO:0000256" key="1">
    <source>
        <dbReference type="ARBA" id="ARBA00022884"/>
    </source>
</evidence>
<dbReference type="PANTHER" id="PTHR19965">
    <property type="entry name" value="RNA AND EXPORT FACTOR BINDING PROTEIN"/>
    <property type="match status" value="1"/>
</dbReference>
<dbReference type="SUPFAM" id="SSF54928">
    <property type="entry name" value="RNA-binding domain, RBD"/>
    <property type="match status" value="1"/>
</dbReference>
<comment type="caution">
    <text evidence="5">The sequence shown here is derived from an EMBL/GenBank/DDBJ whole genome shotgun (WGS) entry which is preliminary data.</text>
</comment>
<name>A0A2S6BSB7_9PEZI</name>
<dbReference type="STRING" id="357750.A0A2S6BSB7"/>
<gene>
    <name evidence="5" type="ORF">CBER1_05898</name>
</gene>
<evidence type="ECO:0000256" key="3">
    <source>
        <dbReference type="SAM" id="MobiDB-lite"/>
    </source>
</evidence>
<dbReference type="InterPro" id="IPR051229">
    <property type="entry name" value="ALYREF_mRNA_export"/>
</dbReference>
<evidence type="ECO:0000256" key="2">
    <source>
        <dbReference type="PROSITE-ProRule" id="PRU00176"/>
    </source>
</evidence>
<feature type="region of interest" description="Disordered" evidence="3">
    <location>
        <begin position="243"/>
        <end position="399"/>
    </location>
</feature>
<dbReference type="SMART" id="SM00360">
    <property type="entry name" value="RRM"/>
    <property type="match status" value="1"/>
</dbReference>
<feature type="region of interest" description="Disordered" evidence="3">
    <location>
        <begin position="143"/>
        <end position="167"/>
    </location>
</feature>
<dbReference type="SMART" id="SM01218">
    <property type="entry name" value="FoP_duplication"/>
    <property type="match status" value="1"/>
</dbReference>
<dbReference type="GO" id="GO:0005634">
    <property type="term" value="C:nucleus"/>
    <property type="evidence" value="ECO:0007669"/>
    <property type="project" value="TreeGrafter"/>
</dbReference>
<accession>A0A2S6BSB7</accession>
<evidence type="ECO:0000259" key="4">
    <source>
        <dbReference type="PROSITE" id="PS50102"/>
    </source>
</evidence>
<feature type="region of interest" description="Disordered" evidence="3">
    <location>
        <begin position="1"/>
        <end position="38"/>
    </location>
</feature>
<reference evidence="6" key="1">
    <citation type="journal article" date="2017" name="bioRxiv">
        <title>Conservation of a gene cluster reveals novel cercosporin biosynthetic mechanisms and extends production to the genus Colletotrichum.</title>
        <authorList>
            <person name="de Jonge R."/>
            <person name="Ebert M.K."/>
            <person name="Huitt-Roehl C.R."/>
            <person name="Pal P."/>
            <person name="Suttle J.C."/>
            <person name="Spanner R.E."/>
            <person name="Neubauer J.D."/>
            <person name="Jurick W.M.II."/>
            <person name="Stott K.A."/>
            <person name="Secor G.A."/>
            <person name="Thomma B.P.H.J."/>
            <person name="Van de Peer Y."/>
            <person name="Townsend C.A."/>
            <person name="Bolton M.D."/>
        </authorList>
    </citation>
    <scope>NUCLEOTIDE SEQUENCE [LARGE SCALE GENOMIC DNA]</scope>
    <source>
        <strain evidence="6">CBS538.71</strain>
    </source>
</reference>
<feature type="region of interest" description="Disordered" evidence="3">
    <location>
        <begin position="54"/>
        <end position="131"/>
    </location>
</feature>
<evidence type="ECO:0000313" key="5">
    <source>
        <dbReference type="EMBL" id="PPJ50371.1"/>
    </source>
</evidence>
<sequence length="399" mass="44259">MSVLGGAGASKQASKSSGCSQRHFTTLDTLSHCTSTSPLTLTISNMDRSLDEIIGERPARGRGGGRGGRGRGRGRGDGDRRPPPPSSRPPRREEYPRDGYRRDEPTNLDSYYNTDYRSRRAEADTRESEWVHDRFEEDRYDRRGYRGPAEDDDRYAPRSAAPRGGGATKIRVDNVHYELTEDDLRELFERVGPTSSVRLLYDRSDRSTGTAYVIYEDERDARDAFEKFDGCPANGQAIRLTVMPNGPAERGPPPRALADRVERAPRSIFERIEGGRDDSRDGGWRRRARSDSPRRQAGDTYAPRSRSPPRRRGGDRGGRGGGRRPGERREERGGRPARKARTDDEGRQLVGGRPRKTAEELDAEMNDYWGSKGEAAESNGNGAANGGGETAGGDIDMDI</sequence>
<dbReference type="InterPro" id="IPR012677">
    <property type="entry name" value="Nucleotide-bd_a/b_plait_sf"/>
</dbReference>
<dbReference type="Gene3D" id="3.30.70.330">
    <property type="match status" value="1"/>
</dbReference>
<feature type="compositionally biased region" description="Basic and acidic residues" evidence="3">
    <location>
        <begin position="312"/>
        <end position="347"/>
    </location>
</feature>
<feature type="compositionally biased region" description="Basic and acidic residues" evidence="3">
    <location>
        <begin position="116"/>
        <end position="131"/>
    </location>
</feature>
<dbReference type="AlphaFoldDB" id="A0A2S6BSB7"/>
<feature type="compositionally biased region" description="Low complexity" evidence="3">
    <location>
        <begin position="9"/>
        <end position="21"/>
    </location>
</feature>
<dbReference type="OrthoDB" id="5382468at2759"/>
<dbReference type="CDD" id="cd12418">
    <property type="entry name" value="RRM_Aly_REF_like"/>
    <property type="match status" value="1"/>
</dbReference>
<organism evidence="5 6">
    <name type="scientific">Cercospora berteroae</name>
    <dbReference type="NCBI Taxonomy" id="357750"/>
    <lineage>
        <taxon>Eukaryota</taxon>
        <taxon>Fungi</taxon>
        <taxon>Dikarya</taxon>
        <taxon>Ascomycota</taxon>
        <taxon>Pezizomycotina</taxon>
        <taxon>Dothideomycetes</taxon>
        <taxon>Dothideomycetidae</taxon>
        <taxon>Mycosphaerellales</taxon>
        <taxon>Mycosphaerellaceae</taxon>
        <taxon>Cercospora</taxon>
    </lineage>
</organism>
<proteinExistence type="predicted"/>
<dbReference type="InterPro" id="IPR025715">
    <property type="entry name" value="FoP_C"/>
</dbReference>
<feature type="compositionally biased region" description="Polar residues" evidence="3">
    <location>
        <begin position="22"/>
        <end position="38"/>
    </location>
</feature>
<dbReference type="PROSITE" id="PS50102">
    <property type="entry name" value="RRM"/>
    <property type="match status" value="1"/>
</dbReference>
<feature type="compositionally biased region" description="Basic and acidic residues" evidence="3">
    <location>
        <begin position="257"/>
        <end position="297"/>
    </location>
</feature>
<dbReference type="InterPro" id="IPR035979">
    <property type="entry name" value="RBD_domain_sf"/>
</dbReference>